<keyword evidence="1" id="KW-0812">Transmembrane</keyword>
<name>A0A7S2Y2J3_9STRA</name>
<protein>
    <submittedName>
        <fullName evidence="3">Uncharacterized protein</fullName>
    </submittedName>
</protein>
<dbReference type="AlphaFoldDB" id="A0A7S2Y2J3"/>
<dbReference type="EMBL" id="HBHT01004085">
    <property type="protein sequence ID" value="CAD9945300.1"/>
    <property type="molecule type" value="Transcribed_RNA"/>
</dbReference>
<organism evidence="3">
    <name type="scientific">Entomoneis paludosa</name>
    <dbReference type="NCBI Taxonomy" id="265537"/>
    <lineage>
        <taxon>Eukaryota</taxon>
        <taxon>Sar</taxon>
        <taxon>Stramenopiles</taxon>
        <taxon>Ochrophyta</taxon>
        <taxon>Bacillariophyta</taxon>
        <taxon>Bacillariophyceae</taxon>
        <taxon>Bacillariophycidae</taxon>
        <taxon>Entomoneidaceae</taxon>
        <taxon>Entomoneis</taxon>
    </lineage>
</organism>
<reference evidence="3" key="1">
    <citation type="submission" date="2021-01" db="EMBL/GenBank/DDBJ databases">
        <authorList>
            <person name="Corre E."/>
            <person name="Pelletier E."/>
            <person name="Niang G."/>
            <person name="Scheremetjew M."/>
            <person name="Finn R."/>
            <person name="Kale V."/>
            <person name="Holt S."/>
            <person name="Cochrane G."/>
            <person name="Meng A."/>
            <person name="Brown T."/>
            <person name="Cohen L."/>
        </authorList>
    </citation>
    <scope>NUCLEOTIDE SEQUENCE</scope>
    <source>
        <strain evidence="3">CCMP125</strain>
    </source>
</reference>
<evidence type="ECO:0000256" key="1">
    <source>
        <dbReference type="SAM" id="Phobius"/>
    </source>
</evidence>
<keyword evidence="1" id="KW-0472">Membrane</keyword>
<sequence length="401" mass="44184">MFKAAILALLFAEASAIRTNSKAGQKLMSKATLIEEGTRELNENNYGFIAGMKLKYTGCYNVFGLAEDGGGEDDSAIENAPVITFTLGDSCSGGGHAGKYAVNMLEFVDSYTESMMEEREWECENYRENNCYCDNADDGEYCETMCLTNAGMSDCIDDEEEEEEFEIQRYLECKEMEADNDNNNGQNGNGNYNQNQNGNGNNYYNADYPNWDGEYKIGPYCASDGKSILLGVFYDDACTVPASNGASAYRNMNYGRALPYSSESIIPVDACVDCVDKEKEAENQYNNNQNNNNYNNNQWNNMEPREFCTQAYEQSAKCEKSGGSIYYPSSTGCDFINKYLPVLSSSTPFNISSGAGGASTVFAWLFAITTIMFGAYAYFLYRKIKRGGATGLSSQDGGALA</sequence>
<feature type="chain" id="PRO_5031259780" evidence="2">
    <location>
        <begin position="17"/>
        <end position="401"/>
    </location>
</feature>
<feature type="signal peptide" evidence="2">
    <location>
        <begin position="1"/>
        <end position="16"/>
    </location>
</feature>
<evidence type="ECO:0000256" key="2">
    <source>
        <dbReference type="SAM" id="SignalP"/>
    </source>
</evidence>
<gene>
    <name evidence="3" type="ORF">APAL1065_LOCUS2724</name>
</gene>
<keyword evidence="2" id="KW-0732">Signal</keyword>
<accession>A0A7S2Y2J3</accession>
<evidence type="ECO:0000313" key="3">
    <source>
        <dbReference type="EMBL" id="CAD9945300.1"/>
    </source>
</evidence>
<proteinExistence type="predicted"/>
<keyword evidence="1" id="KW-1133">Transmembrane helix</keyword>
<feature type="transmembrane region" description="Helical" evidence="1">
    <location>
        <begin position="361"/>
        <end position="381"/>
    </location>
</feature>